<proteinExistence type="predicted"/>
<sequence length="181" mass="20192">MNKKILFALVSLVFLSATFLVQREEWGNLPASEQSSSLSPSFSVVLNHENIASTMNGLIENSFHLFGKVKEIGVGYLVVEASVSDFEKLSVTDFSNEKTELPVVLKNYRVNISDRTEFTSVRFDEIYDNAYITVESREGIYTTNELTAIKVTVPPIEEVAIIAEKNKKINEAIANGTYQGE</sequence>
<gene>
    <name evidence="1" type="ORF">UV12_C0014G0011</name>
</gene>
<dbReference type="EMBL" id="LCDG01000014">
    <property type="protein sequence ID" value="KKS46965.1"/>
    <property type="molecule type" value="Genomic_DNA"/>
</dbReference>
<reference evidence="1 2" key="1">
    <citation type="journal article" date="2015" name="Nature">
        <title>rRNA introns, odd ribosomes, and small enigmatic genomes across a large radiation of phyla.</title>
        <authorList>
            <person name="Brown C.T."/>
            <person name="Hug L.A."/>
            <person name="Thomas B.C."/>
            <person name="Sharon I."/>
            <person name="Castelle C.J."/>
            <person name="Singh A."/>
            <person name="Wilkins M.J."/>
            <person name="Williams K.H."/>
            <person name="Banfield J.F."/>
        </authorList>
    </citation>
    <scope>NUCLEOTIDE SEQUENCE [LARGE SCALE GENOMIC DNA]</scope>
</reference>
<dbReference type="Proteomes" id="UP000034704">
    <property type="component" value="Unassembled WGS sequence"/>
</dbReference>
<organism evidence="1 2">
    <name type="scientific">Candidatus Nomurabacteria bacterium GW2011_GWC2_42_20</name>
    <dbReference type="NCBI Taxonomy" id="1618756"/>
    <lineage>
        <taxon>Bacteria</taxon>
        <taxon>Candidatus Nomuraibacteriota</taxon>
    </lineage>
</organism>
<dbReference type="STRING" id="1618756.UV12_C0014G0011"/>
<evidence type="ECO:0000313" key="2">
    <source>
        <dbReference type="Proteomes" id="UP000034704"/>
    </source>
</evidence>
<evidence type="ECO:0000313" key="1">
    <source>
        <dbReference type="EMBL" id="KKS46965.1"/>
    </source>
</evidence>
<comment type="caution">
    <text evidence="1">The sequence shown here is derived from an EMBL/GenBank/DDBJ whole genome shotgun (WGS) entry which is preliminary data.</text>
</comment>
<accession>A0A0G0ZE14</accession>
<name>A0A0G0ZE14_9BACT</name>
<protein>
    <submittedName>
        <fullName evidence="1">Uncharacterized protein</fullName>
    </submittedName>
</protein>
<dbReference type="AlphaFoldDB" id="A0A0G0ZE14"/>